<evidence type="ECO:0000313" key="18">
    <source>
        <dbReference type="EMBL" id="TET93330.1"/>
    </source>
</evidence>
<keyword evidence="13 17" id="KW-1015">Disulfide bond</keyword>
<dbReference type="Proteomes" id="UP000316925">
    <property type="component" value="Unassembled WGS sequence"/>
</dbReference>
<name>A0A523YP99_UNCAE</name>
<proteinExistence type="inferred from homology"/>
<feature type="disulfide bond" description="Redox-active" evidence="17">
    <location>
        <begin position="163"/>
        <end position="165"/>
    </location>
</feature>
<feature type="binding site" evidence="17">
    <location>
        <position position="83"/>
    </location>
    <ligand>
        <name>[4Fe-4S] cluster</name>
        <dbReference type="ChEBI" id="CHEBI:49883"/>
    </ligand>
</feature>
<accession>A0A523YP99</accession>
<dbReference type="GO" id="GO:0052693">
    <property type="term" value="F:epoxyqueuosine reductase activity"/>
    <property type="evidence" value="ECO:0007669"/>
    <property type="project" value="UniProtKB-UniRule"/>
</dbReference>
<dbReference type="AlphaFoldDB" id="A0A523YP99"/>
<evidence type="ECO:0000256" key="10">
    <source>
        <dbReference type="ARBA" id="ARBA00023002"/>
    </source>
</evidence>
<evidence type="ECO:0000313" key="19">
    <source>
        <dbReference type="Proteomes" id="UP000316925"/>
    </source>
</evidence>
<evidence type="ECO:0000256" key="12">
    <source>
        <dbReference type="ARBA" id="ARBA00023014"/>
    </source>
</evidence>
<evidence type="ECO:0000256" key="13">
    <source>
        <dbReference type="ARBA" id="ARBA00023157"/>
    </source>
</evidence>
<keyword evidence="14 17" id="KW-0676">Redox-active center</keyword>
<feature type="binding site" evidence="17">
    <location>
        <position position="8"/>
    </location>
    <ligand>
        <name>[4Fe-4S] cluster</name>
        <dbReference type="ChEBI" id="CHEBI:49883"/>
    </ligand>
</feature>
<dbReference type="UniPathway" id="UPA00392"/>
<keyword evidence="9 17" id="KW-0671">Queuosine biosynthesis</keyword>
<dbReference type="EC" id="1.17.99.6" evidence="4 17"/>
<dbReference type="Pfam" id="PF02677">
    <property type="entry name" value="QueH"/>
    <property type="match status" value="1"/>
</dbReference>
<sequence>MKILLHLCCAPCAVYPFLKLREEFEELMGFWYNPNIHPFLEYQKRLEAVKLWAKKEKVRIIYKDEYDLKGFLRRVVYRESKRCFLCYELRLRQTAIFARKGKFDYFGSTLMISPHQDQKLLRELMEALAKEYGVKPYLREIEEGWRKGRELSKKMGLYHQKYCGCIYSEAERYQKIN</sequence>
<evidence type="ECO:0000256" key="2">
    <source>
        <dbReference type="ARBA" id="ARBA00004691"/>
    </source>
</evidence>
<keyword evidence="6 17" id="KW-0004">4Fe-4S</keyword>
<dbReference type="PANTHER" id="PTHR36701:SF1">
    <property type="entry name" value="EPOXYQUEUOSINE REDUCTASE QUEH"/>
    <property type="match status" value="1"/>
</dbReference>
<evidence type="ECO:0000256" key="17">
    <source>
        <dbReference type="HAMAP-Rule" id="MF_02089"/>
    </source>
</evidence>
<dbReference type="GO" id="GO:0008616">
    <property type="term" value="P:tRNA queuosine(34) biosynthetic process"/>
    <property type="evidence" value="ECO:0007669"/>
    <property type="project" value="UniProtKB-UniRule"/>
</dbReference>
<evidence type="ECO:0000256" key="5">
    <source>
        <dbReference type="ARBA" id="ARBA00016895"/>
    </source>
</evidence>
<evidence type="ECO:0000256" key="14">
    <source>
        <dbReference type="ARBA" id="ARBA00023284"/>
    </source>
</evidence>
<organism evidence="18 19">
    <name type="scientific">Aerophobetes bacterium</name>
    <dbReference type="NCBI Taxonomy" id="2030807"/>
    <lineage>
        <taxon>Bacteria</taxon>
        <taxon>Candidatus Aerophobota</taxon>
    </lineage>
</organism>
<evidence type="ECO:0000256" key="4">
    <source>
        <dbReference type="ARBA" id="ARBA00012622"/>
    </source>
</evidence>
<keyword evidence="8 17" id="KW-0479">Metal-binding</keyword>
<evidence type="ECO:0000256" key="16">
    <source>
        <dbReference type="ARBA" id="ARBA00047415"/>
    </source>
</evidence>
<keyword evidence="10 17" id="KW-0560">Oxidoreductase</keyword>
<reference evidence="18 19" key="1">
    <citation type="submission" date="2019-03" db="EMBL/GenBank/DDBJ databases">
        <title>Metabolic potential of uncultured bacteria and archaea associated with petroleum seepage in deep-sea sediments.</title>
        <authorList>
            <person name="Dong X."/>
            <person name="Hubert C."/>
        </authorList>
    </citation>
    <scope>NUCLEOTIDE SEQUENCE [LARGE SCALE GENOMIC DNA]</scope>
    <source>
        <strain evidence="18">E29_bin28</strain>
    </source>
</reference>
<evidence type="ECO:0000256" key="9">
    <source>
        <dbReference type="ARBA" id="ARBA00022785"/>
    </source>
</evidence>
<dbReference type="GO" id="GO:0051539">
    <property type="term" value="F:4 iron, 4 sulfur cluster binding"/>
    <property type="evidence" value="ECO:0007669"/>
    <property type="project" value="UniProtKB-UniRule"/>
</dbReference>
<dbReference type="PANTHER" id="PTHR36701">
    <property type="entry name" value="EPOXYQUEUOSINE REDUCTASE QUEH"/>
    <property type="match status" value="1"/>
</dbReference>
<dbReference type="HAMAP" id="MF_02089">
    <property type="entry name" value="QueH"/>
    <property type="match status" value="1"/>
</dbReference>
<dbReference type="InterPro" id="IPR003828">
    <property type="entry name" value="QueH"/>
</dbReference>
<evidence type="ECO:0000256" key="7">
    <source>
        <dbReference type="ARBA" id="ARBA00022694"/>
    </source>
</evidence>
<evidence type="ECO:0000256" key="6">
    <source>
        <dbReference type="ARBA" id="ARBA00022485"/>
    </source>
</evidence>
<comment type="pathway">
    <text evidence="2 17">tRNA modification; tRNA-queuosine biosynthesis.</text>
</comment>
<keyword evidence="7 17" id="KW-0819">tRNA processing</keyword>
<evidence type="ECO:0000256" key="15">
    <source>
        <dbReference type="ARBA" id="ARBA00031446"/>
    </source>
</evidence>
<comment type="catalytic activity">
    <reaction evidence="16 17">
        <text>epoxyqueuosine(34) in tRNA + AH2 = queuosine(34) in tRNA + A + H2O</text>
        <dbReference type="Rhea" id="RHEA:32159"/>
        <dbReference type="Rhea" id="RHEA-COMP:18571"/>
        <dbReference type="Rhea" id="RHEA-COMP:18582"/>
        <dbReference type="ChEBI" id="CHEBI:13193"/>
        <dbReference type="ChEBI" id="CHEBI:15377"/>
        <dbReference type="ChEBI" id="CHEBI:17499"/>
        <dbReference type="ChEBI" id="CHEBI:194431"/>
        <dbReference type="ChEBI" id="CHEBI:194443"/>
        <dbReference type="EC" id="1.17.99.6"/>
    </reaction>
</comment>
<comment type="similarity">
    <text evidence="3 17">Belongs to the QueH family.</text>
</comment>
<feature type="binding site" evidence="17">
    <location>
        <position position="86"/>
    </location>
    <ligand>
        <name>[4Fe-4S] cluster</name>
        <dbReference type="ChEBI" id="CHEBI:49883"/>
    </ligand>
</feature>
<comment type="function">
    <text evidence="1 17">Catalyzes the conversion of epoxyqueuosine (oQ) to queuosine (Q), which is a hypermodified base found in the wobble positions of tRNA(Asp), tRNA(Asn), tRNA(His) and tRNA(Tyr).</text>
</comment>
<dbReference type="GO" id="GO:0046872">
    <property type="term" value="F:metal ion binding"/>
    <property type="evidence" value="ECO:0007669"/>
    <property type="project" value="UniProtKB-KW"/>
</dbReference>
<evidence type="ECO:0000256" key="3">
    <source>
        <dbReference type="ARBA" id="ARBA00008207"/>
    </source>
</evidence>
<evidence type="ECO:0000256" key="1">
    <source>
        <dbReference type="ARBA" id="ARBA00002268"/>
    </source>
</evidence>
<keyword evidence="12 17" id="KW-0411">Iron-sulfur</keyword>
<protein>
    <recommendedName>
        <fullName evidence="5 17">Epoxyqueuosine reductase QueH</fullName>
        <ecNumber evidence="4 17">1.17.99.6</ecNumber>
    </recommendedName>
    <alternativeName>
        <fullName evidence="15 17">Queuosine biosynthesis protein QueH</fullName>
    </alternativeName>
</protein>
<dbReference type="EMBL" id="SOIJ01000120">
    <property type="protein sequence ID" value="TET93330.1"/>
    <property type="molecule type" value="Genomic_DNA"/>
</dbReference>
<gene>
    <name evidence="17" type="primary">queH</name>
    <name evidence="18" type="ORF">E3J33_02075</name>
</gene>
<evidence type="ECO:0000256" key="11">
    <source>
        <dbReference type="ARBA" id="ARBA00023004"/>
    </source>
</evidence>
<evidence type="ECO:0000256" key="8">
    <source>
        <dbReference type="ARBA" id="ARBA00022723"/>
    </source>
</evidence>
<comment type="caution">
    <text evidence="18">The sequence shown here is derived from an EMBL/GenBank/DDBJ whole genome shotgun (WGS) entry which is preliminary data.</text>
</comment>
<feature type="binding site" evidence="17">
    <location>
        <position position="9"/>
    </location>
    <ligand>
        <name>[4Fe-4S] cluster</name>
        <dbReference type="ChEBI" id="CHEBI:49883"/>
    </ligand>
</feature>
<keyword evidence="11 17" id="KW-0408">Iron</keyword>